<gene>
    <name evidence="5" type="ORF">KGM_203917</name>
</gene>
<dbReference type="Proteomes" id="UP000007151">
    <property type="component" value="Unassembled WGS sequence"/>
</dbReference>
<dbReference type="InterPro" id="IPR036880">
    <property type="entry name" value="Kunitz_BPTI_sf"/>
</dbReference>
<dbReference type="PANTHER" id="PTHR10083:SF374">
    <property type="entry name" value="BPTI_KUNITZ INHIBITOR DOMAIN-CONTAINING PROTEIN"/>
    <property type="match status" value="1"/>
</dbReference>
<comment type="caution">
    <text evidence="5">The sequence shown here is derived from an EMBL/GenBank/DDBJ whole genome shotgun (WGS) entry which is preliminary data.</text>
</comment>
<dbReference type="GO" id="GO:0005615">
    <property type="term" value="C:extracellular space"/>
    <property type="evidence" value="ECO:0007669"/>
    <property type="project" value="TreeGrafter"/>
</dbReference>
<dbReference type="AlphaFoldDB" id="A0A212F9P0"/>
<keyword evidence="1" id="KW-0646">Protease inhibitor</keyword>
<dbReference type="PROSITE" id="PS50279">
    <property type="entry name" value="BPTI_KUNITZ_2"/>
    <property type="match status" value="1"/>
</dbReference>
<keyword evidence="6" id="KW-1185">Reference proteome</keyword>
<dbReference type="Pfam" id="PF00014">
    <property type="entry name" value="Kunitz_BPTI"/>
    <property type="match status" value="1"/>
</dbReference>
<evidence type="ECO:0000313" key="5">
    <source>
        <dbReference type="EMBL" id="OWR50450.1"/>
    </source>
</evidence>
<evidence type="ECO:0000256" key="3">
    <source>
        <dbReference type="ARBA" id="ARBA00023157"/>
    </source>
</evidence>
<dbReference type="InterPro" id="IPR050098">
    <property type="entry name" value="TFPI/VKTCI-like"/>
</dbReference>
<evidence type="ECO:0000256" key="1">
    <source>
        <dbReference type="ARBA" id="ARBA00022690"/>
    </source>
</evidence>
<sequence>MKRTIPHFCQLAFDYGHCFGHFNRFAWDSLTKTCRRRMYSGCGGNQNNFQTRMECVRTCLIPPNNTLENYDHHTTCVPIFLHDVF</sequence>
<dbReference type="CDD" id="cd00109">
    <property type="entry name" value="Kunitz-type"/>
    <property type="match status" value="1"/>
</dbReference>
<dbReference type="Gene3D" id="4.10.410.10">
    <property type="entry name" value="Pancreatic trypsin inhibitor Kunitz domain"/>
    <property type="match status" value="1"/>
</dbReference>
<dbReference type="FunCoup" id="A0A212F9P0">
    <property type="interactions" value="15"/>
</dbReference>
<dbReference type="SUPFAM" id="SSF57362">
    <property type="entry name" value="BPTI-like"/>
    <property type="match status" value="1"/>
</dbReference>
<keyword evidence="2" id="KW-0722">Serine protease inhibitor</keyword>
<evidence type="ECO:0000259" key="4">
    <source>
        <dbReference type="PROSITE" id="PS50279"/>
    </source>
</evidence>
<keyword evidence="3" id="KW-1015">Disulfide bond</keyword>
<dbReference type="InterPro" id="IPR002223">
    <property type="entry name" value="Kunitz_BPTI"/>
</dbReference>
<dbReference type="InParanoid" id="A0A212F9P0"/>
<dbReference type="EMBL" id="AGBW02009564">
    <property type="protein sequence ID" value="OWR50450.1"/>
    <property type="molecule type" value="Genomic_DNA"/>
</dbReference>
<dbReference type="eggNOG" id="KOG4295">
    <property type="taxonomic scope" value="Eukaryota"/>
</dbReference>
<reference evidence="5 6" key="1">
    <citation type="journal article" date="2011" name="Cell">
        <title>The monarch butterfly genome yields insights into long-distance migration.</title>
        <authorList>
            <person name="Zhan S."/>
            <person name="Merlin C."/>
            <person name="Boore J.L."/>
            <person name="Reppert S.M."/>
        </authorList>
    </citation>
    <scope>NUCLEOTIDE SEQUENCE [LARGE SCALE GENOMIC DNA]</scope>
    <source>
        <strain evidence="5">F-2</strain>
    </source>
</reference>
<evidence type="ECO:0000313" key="6">
    <source>
        <dbReference type="Proteomes" id="UP000007151"/>
    </source>
</evidence>
<evidence type="ECO:0000256" key="2">
    <source>
        <dbReference type="ARBA" id="ARBA00022900"/>
    </source>
</evidence>
<protein>
    <submittedName>
        <fullName evidence="5">Chymotrypsin inhibitor</fullName>
    </submittedName>
</protein>
<dbReference type="GO" id="GO:0004867">
    <property type="term" value="F:serine-type endopeptidase inhibitor activity"/>
    <property type="evidence" value="ECO:0007669"/>
    <property type="project" value="UniProtKB-KW"/>
</dbReference>
<organism evidence="5 6">
    <name type="scientific">Danaus plexippus plexippus</name>
    <dbReference type="NCBI Taxonomy" id="278856"/>
    <lineage>
        <taxon>Eukaryota</taxon>
        <taxon>Metazoa</taxon>
        <taxon>Ecdysozoa</taxon>
        <taxon>Arthropoda</taxon>
        <taxon>Hexapoda</taxon>
        <taxon>Insecta</taxon>
        <taxon>Pterygota</taxon>
        <taxon>Neoptera</taxon>
        <taxon>Endopterygota</taxon>
        <taxon>Lepidoptera</taxon>
        <taxon>Glossata</taxon>
        <taxon>Ditrysia</taxon>
        <taxon>Papilionoidea</taxon>
        <taxon>Nymphalidae</taxon>
        <taxon>Danainae</taxon>
        <taxon>Danaini</taxon>
        <taxon>Danaina</taxon>
        <taxon>Danaus</taxon>
        <taxon>Danaus</taxon>
    </lineage>
</organism>
<feature type="domain" description="BPTI/Kunitz inhibitor" evidence="4">
    <location>
        <begin position="9"/>
        <end position="59"/>
    </location>
</feature>
<dbReference type="KEGG" id="dpl:KGM_203917"/>
<name>A0A212F9P0_DANPL</name>
<dbReference type="PRINTS" id="PR00759">
    <property type="entry name" value="BASICPTASE"/>
</dbReference>
<accession>A0A212F9P0</accession>
<dbReference type="PANTHER" id="PTHR10083">
    <property type="entry name" value="KUNITZ-TYPE PROTEASE INHIBITOR-RELATED"/>
    <property type="match status" value="1"/>
</dbReference>
<proteinExistence type="predicted"/>
<dbReference type="SMART" id="SM00131">
    <property type="entry name" value="KU"/>
    <property type="match status" value="1"/>
</dbReference>